<evidence type="ECO:0000313" key="3">
    <source>
        <dbReference type="Proteomes" id="UP000541444"/>
    </source>
</evidence>
<keyword evidence="1" id="KW-0472">Membrane</keyword>
<reference evidence="2 3" key="1">
    <citation type="journal article" date="2020" name="IScience">
        <title>Genome Sequencing of the Endangered Kingdonia uniflora (Circaeasteraceae, Ranunculales) Reveals Potential Mechanisms of Evolutionary Specialization.</title>
        <authorList>
            <person name="Sun Y."/>
            <person name="Deng T."/>
            <person name="Zhang A."/>
            <person name="Moore M.J."/>
            <person name="Landis J.B."/>
            <person name="Lin N."/>
            <person name="Zhang H."/>
            <person name="Zhang X."/>
            <person name="Huang J."/>
            <person name="Zhang X."/>
            <person name="Sun H."/>
            <person name="Wang H."/>
        </authorList>
    </citation>
    <scope>NUCLEOTIDE SEQUENCE [LARGE SCALE GENOMIC DNA]</scope>
    <source>
        <strain evidence="2">TB1705</strain>
        <tissue evidence="2">Leaf</tissue>
    </source>
</reference>
<feature type="transmembrane region" description="Helical" evidence="1">
    <location>
        <begin position="35"/>
        <end position="54"/>
    </location>
</feature>
<keyword evidence="3" id="KW-1185">Reference proteome</keyword>
<dbReference type="Proteomes" id="UP000541444">
    <property type="component" value="Unassembled WGS sequence"/>
</dbReference>
<evidence type="ECO:0000313" key="2">
    <source>
        <dbReference type="EMBL" id="KAF6173489.1"/>
    </source>
</evidence>
<keyword evidence="1" id="KW-1133">Transmembrane helix</keyword>
<dbReference type="AlphaFoldDB" id="A0A7J7P213"/>
<evidence type="ECO:0000256" key="1">
    <source>
        <dbReference type="SAM" id="Phobius"/>
    </source>
</evidence>
<proteinExistence type="predicted"/>
<organism evidence="2 3">
    <name type="scientific">Kingdonia uniflora</name>
    <dbReference type="NCBI Taxonomy" id="39325"/>
    <lineage>
        <taxon>Eukaryota</taxon>
        <taxon>Viridiplantae</taxon>
        <taxon>Streptophyta</taxon>
        <taxon>Embryophyta</taxon>
        <taxon>Tracheophyta</taxon>
        <taxon>Spermatophyta</taxon>
        <taxon>Magnoliopsida</taxon>
        <taxon>Ranunculales</taxon>
        <taxon>Circaeasteraceae</taxon>
        <taxon>Kingdonia</taxon>
    </lineage>
</organism>
<feature type="transmembrane region" description="Helical" evidence="1">
    <location>
        <begin position="5"/>
        <end position="23"/>
    </location>
</feature>
<dbReference type="EMBL" id="JACGCM010000347">
    <property type="protein sequence ID" value="KAF6173489.1"/>
    <property type="molecule type" value="Genomic_DNA"/>
</dbReference>
<accession>A0A7J7P213</accession>
<comment type="caution">
    <text evidence="2">The sequence shown here is derived from an EMBL/GenBank/DDBJ whole genome shotgun (WGS) entry which is preliminary data.</text>
</comment>
<gene>
    <name evidence="2" type="ORF">GIB67_027184</name>
</gene>
<sequence>MMSFVYPFCTMMHFVCSFVYSFYPFCTMMHFVCPFYIFILSILCNNAFCMPILCNDAFCMSISN</sequence>
<name>A0A7J7P213_9MAGN</name>
<keyword evidence="1" id="KW-0812">Transmembrane</keyword>
<protein>
    <submittedName>
        <fullName evidence="2">Uncharacterized protein</fullName>
    </submittedName>
</protein>